<name>A0ABD0XZL1_9HEMI</name>
<dbReference type="EMBL" id="JBFDAA010000017">
    <property type="protein sequence ID" value="KAL1116679.1"/>
    <property type="molecule type" value="Genomic_DNA"/>
</dbReference>
<evidence type="ECO:0000256" key="3">
    <source>
        <dbReference type="ARBA" id="ARBA00022525"/>
    </source>
</evidence>
<gene>
    <name evidence="4" type="ORF">AAG570_005151</name>
</gene>
<comment type="subcellular location">
    <subcellularLocation>
        <location evidence="1">Secreted</location>
    </subcellularLocation>
</comment>
<dbReference type="PRINTS" id="PR00485">
    <property type="entry name" value="MEALWORMBTLB"/>
</dbReference>
<dbReference type="SUPFAM" id="SSF47565">
    <property type="entry name" value="Insect pheromone/odorant-binding proteins"/>
    <property type="match status" value="1"/>
</dbReference>
<protein>
    <submittedName>
        <fullName evidence="4">Uncharacterized protein</fullName>
    </submittedName>
</protein>
<dbReference type="SMART" id="SM00708">
    <property type="entry name" value="PhBP"/>
    <property type="match status" value="1"/>
</dbReference>
<proteinExistence type="inferred from homology"/>
<dbReference type="GO" id="GO:0007608">
    <property type="term" value="P:sensory perception of smell"/>
    <property type="evidence" value="ECO:0007669"/>
    <property type="project" value="UniProtKB-ARBA"/>
</dbReference>
<dbReference type="InterPro" id="IPR036728">
    <property type="entry name" value="PBP_GOBP_sf"/>
</dbReference>
<keyword evidence="3" id="KW-0964">Secreted</keyword>
<evidence type="ECO:0000313" key="4">
    <source>
        <dbReference type="EMBL" id="KAL1116679.1"/>
    </source>
</evidence>
<evidence type="ECO:0000313" key="5">
    <source>
        <dbReference type="Proteomes" id="UP001558652"/>
    </source>
</evidence>
<comment type="caution">
    <text evidence="4">The sequence shown here is derived from an EMBL/GenBank/DDBJ whole genome shotgun (WGS) entry which is preliminary data.</text>
</comment>
<evidence type="ECO:0000256" key="1">
    <source>
        <dbReference type="ARBA" id="ARBA00004613"/>
    </source>
</evidence>
<dbReference type="Pfam" id="PF01395">
    <property type="entry name" value="PBP_GOBP"/>
    <property type="match status" value="1"/>
</dbReference>
<dbReference type="AlphaFoldDB" id="A0ABD0XZL1"/>
<keyword evidence="5" id="KW-1185">Reference proteome</keyword>
<dbReference type="CDD" id="cd23992">
    <property type="entry name" value="PBP_GOBP"/>
    <property type="match status" value="1"/>
</dbReference>
<dbReference type="PANTHER" id="PTHR21364:SF2">
    <property type="entry name" value="GENERAL ODORANT-BINDING PROTEIN 19A"/>
    <property type="match status" value="1"/>
</dbReference>
<dbReference type="Gene3D" id="1.10.238.20">
    <property type="entry name" value="Pheromone/general odorant binding protein domain"/>
    <property type="match status" value="1"/>
</dbReference>
<dbReference type="FunFam" id="1.10.238.20:FF:000001">
    <property type="entry name" value="General odorant-binding protein lush"/>
    <property type="match status" value="1"/>
</dbReference>
<dbReference type="GO" id="GO:0005576">
    <property type="term" value="C:extracellular region"/>
    <property type="evidence" value="ECO:0007669"/>
    <property type="project" value="UniProtKB-SubCell"/>
</dbReference>
<dbReference type="PANTHER" id="PTHR21364">
    <property type="entry name" value="GENERAL ODORANT-BINDING PROTEIN 19A"/>
    <property type="match status" value="1"/>
</dbReference>
<dbReference type="InterPro" id="IPR006170">
    <property type="entry name" value="PBP/GOBP"/>
</dbReference>
<evidence type="ECO:0000256" key="2">
    <source>
        <dbReference type="ARBA" id="ARBA00008098"/>
    </source>
</evidence>
<dbReference type="Proteomes" id="UP001558652">
    <property type="component" value="Unassembled WGS sequence"/>
</dbReference>
<organism evidence="4 5">
    <name type="scientific">Ranatra chinensis</name>
    <dbReference type="NCBI Taxonomy" id="642074"/>
    <lineage>
        <taxon>Eukaryota</taxon>
        <taxon>Metazoa</taxon>
        <taxon>Ecdysozoa</taxon>
        <taxon>Arthropoda</taxon>
        <taxon>Hexapoda</taxon>
        <taxon>Insecta</taxon>
        <taxon>Pterygota</taxon>
        <taxon>Neoptera</taxon>
        <taxon>Paraneoptera</taxon>
        <taxon>Hemiptera</taxon>
        <taxon>Heteroptera</taxon>
        <taxon>Panheteroptera</taxon>
        <taxon>Nepomorpha</taxon>
        <taxon>Nepidae</taxon>
        <taxon>Ranatrinae</taxon>
        <taxon>Ranatra</taxon>
    </lineage>
</organism>
<reference evidence="4 5" key="1">
    <citation type="submission" date="2024-07" db="EMBL/GenBank/DDBJ databases">
        <title>Chromosome-level genome assembly of the water stick insect Ranatra chinensis (Heteroptera: Nepidae).</title>
        <authorList>
            <person name="Liu X."/>
        </authorList>
    </citation>
    <scope>NUCLEOTIDE SEQUENCE [LARGE SCALE GENOMIC DNA]</scope>
    <source>
        <strain evidence="4">Cailab_2021Rc</strain>
        <tissue evidence="4">Muscle</tissue>
    </source>
</reference>
<comment type="similarity">
    <text evidence="2">Belongs to the PBP/GOBP family.</text>
</comment>
<sequence length="238" mass="26782">MMLSWRVRDASRRRQFGIYVIDHQSAVTRAQPMIYHLNSIFFSCELPGQKSVRCLPPTRPMTDEMMQMAQMLHNSCVEETGVQEDLIQKATKGSFTEDPKLKCYMKCIYTEMGGISEDGELDAEAIAAVLPDEVHEAGTKMINSCKDTKGDDTCDMAYKFNVCMHAVDPKLDWLLCIHTRSPTAALVVEGNACFDCLTAVLGIQFLFEYGASPRPVVRPSAPFFEESFTTVLKQRLPF</sequence>
<accession>A0ABD0XZL1</accession>